<evidence type="ECO:0000259" key="4">
    <source>
        <dbReference type="PROSITE" id="PS50222"/>
    </source>
</evidence>
<dbReference type="SUPFAM" id="SSF47473">
    <property type="entry name" value="EF-hand"/>
    <property type="match status" value="1"/>
</dbReference>
<accession>A0A8C0ZUN4</accession>
<evidence type="ECO:0000313" key="5">
    <source>
        <dbReference type="Ensembl" id="ENSCCNP00000019894.1"/>
    </source>
</evidence>
<dbReference type="Ensembl" id="ENSCCNT00000025743.1">
    <property type="protein sequence ID" value="ENSCCNP00000019894.1"/>
    <property type="gene ID" value="ENSCCNG00000019935.1"/>
</dbReference>
<evidence type="ECO:0000256" key="3">
    <source>
        <dbReference type="ARBA" id="ARBA00022837"/>
    </source>
</evidence>
<keyword evidence="1" id="KW-0479">Metal-binding</keyword>
<proteinExistence type="predicted"/>
<evidence type="ECO:0000256" key="1">
    <source>
        <dbReference type="ARBA" id="ARBA00022723"/>
    </source>
</evidence>
<dbReference type="InterPro" id="IPR018247">
    <property type="entry name" value="EF_Hand_1_Ca_BS"/>
</dbReference>
<protein>
    <recommendedName>
        <fullName evidence="4">EF-hand domain-containing protein</fullName>
    </recommendedName>
</protein>
<keyword evidence="2" id="KW-0677">Repeat</keyword>
<feature type="domain" description="EF-hand" evidence="4">
    <location>
        <begin position="26"/>
        <end position="61"/>
    </location>
</feature>
<organism evidence="5">
    <name type="scientific">Castor canadensis</name>
    <name type="common">American beaver</name>
    <dbReference type="NCBI Taxonomy" id="51338"/>
    <lineage>
        <taxon>Eukaryota</taxon>
        <taxon>Metazoa</taxon>
        <taxon>Chordata</taxon>
        <taxon>Craniata</taxon>
        <taxon>Vertebrata</taxon>
        <taxon>Euteleostomi</taxon>
        <taxon>Mammalia</taxon>
        <taxon>Eutheria</taxon>
        <taxon>Euarchontoglires</taxon>
        <taxon>Glires</taxon>
        <taxon>Rodentia</taxon>
        <taxon>Castorimorpha</taxon>
        <taxon>Castoridae</taxon>
        <taxon>Castor</taxon>
    </lineage>
</organism>
<dbReference type="InterPro" id="IPR043582">
    <property type="entry name" value="CaBP1/2/4/5"/>
</dbReference>
<dbReference type="GO" id="GO:0005246">
    <property type="term" value="F:calcium channel regulator activity"/>
    <property type="evidence" value="ECO:0007669"/>
    <property type="project" value="TreeGrafter"/>
</dbReference>
<dbReference type="AlphaFoldDB" id="A0A8C0ZUN4"/>
<dbReference type="Gene3D" id="1.10.238.10">
    <property type="entry name" value="EF-hand"/>
    <property type="match status" value="1"/>
</dbReference>
<sequence length="202" mass="22925">MQFPMGPACISLRRGIAKKQRVRGDDAVQELWASFLEFDKDCDGLISYKDLGNIMRTMGYMPTEMELTELGQLYGVPLITSLLPSMVCHVDFEDFVELMTPNLLAETAGMIGIQKIPDAFREEISVYSLYNSLSQLCIKIDRCIVQEIFMSPWKYSVQNSSPWPPLATEPLIFASVPLELNFLNSISVDLNSVFYQFPLIFN</sequence>
<dbReference type="InterPro" id="IPR011992">
    <property type="entry name" value="EF-hand-dom_pair"/>
</dbReference>
<dbReference type="PROSITE" id="PS50222">
    <property type="entry name" value="EF_HAND_2"/>
    <property type="match status" value="1"/>
</dbReference>
<keyword evidence="3" id="KW-0106">Calcium</keyword>
<dbReference type="PANTHER" id="PTHR45917:SF3">
    <property type="entry name" value="CALCIUM-BINDING PROTEIN 5"/>
    <property type="match status" value="1"/>
</dbReference>
<dbReference type="Pfam" id="PF13405">
    <property type="entry name" value="EF-hand_6"/>
    <property type="match status" value="1"/>
</dbReference>
<evidence type="ECO:0000256" key="2">
    <source>
        <dbReference type="ARBA" id="ARBA00022737"/>
    </source>
</evidence>
<dbReference type="PANTHER" id="PTHR45917">
    <property type="entry name" value="CALCIUM-BINDING PROTEIN 1-RELATED"/>
    <property type="match status" value="1"/>
</dbReference>
<reference evidence="5" key="1">
    <citation type="submission" date="2023-09" db="UniProtKB">
        <authorList>
            <consortium name="Ensembl"/>
        </authorList>
    </citation>
    <scope>IDENTIFICATION</scope>
</reference>
<dbReference type="GO" id="GO:0005509">
    <property type="term" value="F:calcium ion binding"/>
    <property type="evidence" value="ECO:0007669"/>
    <property type="project" value="InterPro"/>
</dbReference>
<dbReference type="GO" id="GO:0005737">
    <property type="term" value="C:cytoplasm"/>
    <property type="evidence" value="ECO:0007669"/>
    <property type="project" value="TreeGrafter"/>
</dbReference>
<name>A0A8C0ZUN4_CASCN</name>
<dbReference type="InterPro" id="IPR002048">
    <property type="entry name" value="EF_hand_dom"/>
</dbReference>
<dbReference type="PROSITE" id="PS00018">
    <property type="entry name" value="EF_HAND_1"/>
    <property type="match status" value="1"/>
</dbReference>